<dbReference type="EMBL" id="BSYO01000029">
    <property type="protein sequence ID" value="GMH25559.1"/>
    <property type="molecule type" value="Genomic_DNA"/>
</dbReference>
<evidence type="ECO:0000313" key="3">
    <source>
        <dbReference type="Proteomes" id="UP001279734"/>
    </source>
</evidence>
<name>A0AAD3Y326_NEPGR</name>
<evidence type="ECO:0000313" key="2">
    <source>
        <dbReference type="EMBL" id="GMH25559.1"/>
    </source>
</evidence>
<keyword evidence="3" id="KW-1185">Reference proteome</keyword>
<proteinExistence type="predicted"/>
<dbReference type="PANTHER" id="PTHR33827">
    <property type="entry name" value="PROTEIN SAWADEE HOMEODOMAIN HOMOLOG 2"/>
    <property type="match status" value="1"/>
</dbReference>
<evidence type="ECO:0000256" key="1">
    <source>
        <dbReference type="SAM" id="MobiDB-lite"/>
    </source>
</evidence>
<gene>
    <name evidence="2" type="ORF">Nepgr_027402</name>
</gene>
<dbReference type="Proteomes" id="UP001279734">
    <property type="component" value="Unassembled WGS sequence"/>
</dbReference>
<dbReference type="PANTHER" id="PTHR33827:SF7">
    <property type="entry name" value="PROTEIN SAWADEE HOMEODOMAIN HOMOLOG 2"/>
    <property type="match status" value="1"/>
</dbReference>
<feature type="region of interest" description="Disordered" evidence="1">
    <location>
        <begin position="156"/>
        <end position="180"/>
    </location>
</feature>
<feature type="compositionally biased region" description="Polar residues" evidence="1">
    <location>
        <begin position="167"/>
        <end position="177"/>
    </location>
</feature>
<protein>
    <submittedName>
        <fullName evidence="2">Uncharacterized protein</fullName>
    </submittedName>
</protein>
<accession>A0AAD3Y326</accession>
<sequence>MLTYWITIFILPRNRLKECKEQQARNILCFSYLWSCRNMKLLMVDASDYEVCSVQCVVALYEDLMLCVDACRQAEGSDGMLLAGDVDPTGRNAPENSHVEFEAKSARDGSLYDVQAFASHRYLNTSDPEIVPLRKVCRRPETDYRFHQLHILNESAPSSDLPKASSDPISGSSLVTSDSKDAAVMHPNATENPDVGTIMAAAAESNMSVGPGMVASEQKKFECSPPGLAGAVGGVPVGGTATASFQ</sequence>
<dbReference type="Gene3D" id="2.40.50.40">
    <property type="match status" value="1"/>
</dbReference>
<dbReference type="InterPro" id="IPR039276">
    <property type="entry name" value="SHH1/2"/>
</dbReference>
<dbReference type="AlphaFoldDB" id="A0AAD3Y326"/>
<organism evidence="2 3">
    <name type="scientific">Nepenthes gracilis</name>
    <name type="common">Slender pitcher plant</name>
    <dbReference type="NCBI Taxonomy" id="150966"/>
    <lineage>
        <taxon>Eukaryota</taxon>
        <taxon>Viridiplantae</taxon>
        <taxon>Streptophyta</taxon>
        <taxon>Embryophyta</taxon>
        <taxon>Tracheophyta</taxon>
        <taxon>Spermatophyta</taxon>
        <taxon>Magnoliopsida</taxon>
        <taxon>eudicotyledons</taxon>
        <taxon>Gunneridae</taxon>
        <taxon>Pentapetalae</taxon>
        <taxon>Caryophyllales</taxon>
        <taxon>Nepenthaceae</taxon>
        <taxon>Nepenthes</taxon>
    </lineage>
</organism>
<reference evidence="2" key="1">
    <citation type="submission" date="2023-05" db="EMBL/GenBank/DDBJ databases">
        <title>Nepenthes gracilis genome sequencing.</title>
        <authorList>
            <person name="Fukushima K."/>
        </authorList>
    </citation>
    <scope>NUCLEOTIDE SEQUENCE</scope>
    <source>
        <strain evidence="2">SING2019-196</strain>
    </source>
</reference>
<comment type="caution">
    <text evidence="2">The sequence shown here is derived from an EMBL/GenBank/DDBJ whole genome shotgun (WGS) entry which is preliminary data.</text>
</comment>